<comment type="subcellular location">
    <subcellularLocation>
        <location evidence="1">Cell membrane</location>
        <topology evidence="1">Multi-pass membrane protein</topology>
    </subcellularLocation>
</comment>
<reference evidence="12 13" key="1">
    <citation type="submission" date="2022-11" db="EMBL/GenBank/DDBJ databases">
        <title>Biodiversity and phylogenetic relationships of bacteria.</title>
        <authorList>
            <person name="Machado R.A.R."/>
            <person name="Bhat A."/>
            <person name="Loulou A."/>
            <person name="Kallel S."/>
        </authorList>
    </citation>
    <scope>NUCLEOTIDE SEQUENCE [LARGE SCALE GENOMIC DNA]</scope>
    <source>
        <strain evidence="12 13">DSM 13975</strain>
    </source>
</reference>
<feature type="transmembrane region" description="Helical" evidence="10">
    <location>
        <begin position="154"/>
        <end position="172"/>
    </location>
</feature>
<feature type="transmembrane region" description="Helical" evidence="10">
    <location>
        <begin position="12"/>
        <end position="36"/>
    </location>
</feature>
<dbReference type="PANTHER" id="PTHR22777">
    <property type="entry name" value="HEMOLYSIN-RELATED"/>
    <property type="match status" value="1"/>
</dbReference>
<evidence type="ECO:0000256" key="7">
    <source>
        <dbReference type="ARBA" id="ARBA00023122"/>
    </source>
</evidence>
<feature type="transmembrane region" description="Helical" evidence="10">
    <location>
        <begin position="48"/>
        <end position="69"/>
    </location>
</feature>
<gene>
    <name evidence="12" type="ORF">OSH09_14575</name>
</gene>
<dbReference type="SUPFAM" id="SSF56176">
    <property type="entry name" value="FAD-binding/transporter-associated domain-like"/>
    <property type="match status" value="1"/>
</dbReference>
<evidence type="ECO:0000259" key="11">
    <source>
        <dbReference type="PROSITE" id="PS51371"/>
    </source>
</evidence>
<feature type="transmembrane region" description="Helical" evidence="10">
    <location>
        <begin position="213"/>
        <end position="231"/>
    </location>
</feature>
<evidence type="ECO:0000313" key="13">
    <source>
        <dbReference type="Proteomes" id="UP001209916"/>
    </source>
</evidence>
<organism evidence="12 13">
    <name type="scientific">Alcaligenes parafaecalis</name>
    <dbReference type="NCBI Taxonomy" id="171260"/>
    <lineage>
        <taxon>Bacteria</taxon>
        <taxon>Pseudomonadati</taxon>
        <taxon>Pseudomonadota</taxon>
        <taxon>Betaproteobacteria</taxon>
        <taxon>Burkholderiales</taxon>
        <taxon>Alcaligenaceae</taxon>
        <taxon>Alcaligenes</taxon>
    </lineage>
</organism>
<feature type="domain" description="CBS" evidence="11">
    <location>
        <begin position="367"/>
        <end position="424"/>
    </location>
</feature>
<evidence type="ECO:0000256" key="6">
    <source>
        <dbReference type="ARBA" id="ARBA00022989"/>
    </source>
</evidence>
<evidence type="ECO:0000313" key="12">
    <source>
        <dbReference type="EMBL" id="MCX5465408.1"/>
    </source>
</evidence>
<keyword evidence="8 10" id="KW-0472">Membrane</keyword>
<dbReference type="InterPro" id="IPR036318">
    <property type="entry name" value="FAD-bd_PCMH-like_sf"/>
</dbReference>
<evidence type="ECO:0000256" key="1">
    <source>
        <dbReference type="ARBA" id="ARBA00004651"/>
    </source>
</evidence>
<dbReference type="Pfam" id="PF03471">
    <property type="entry name" value="CorC_HlyC"/>
    <property type="match status" value="1"/>
</dbReference>
<evidence type="ECO:0000256" key="4">
    <source>
        <dbReference type="ARBA" id="ARBA00022692"/>
    </source>
</evidence>
<dbReference type="PROSITE" id="PS51371">
    <property type="entry name" value="CBS"/>
    <property type="match status" value="2"/>
</dbReference>
<comment type="similarity">
    <text evidence="2">Belongs to the UPF0053 family.</text>
</comment>
<dbReference type="InterPro" id="IPR044751">
    <property type="entry name" value="Ion_transp-like_CBS"/>
</dbReference>
<evidence type="ECO:0000256" key="2">
    <source>
        <dbReference type="ARBA" id="ARBA00006337"/>
    </source>
</evidence>
<name>A0ABT3VPE5_9BURK</name>
<sequence length="519" mass="57361">MEWLLDPSIWVGLLTLVVLEIVLGIDNLIFIAILADKLPPHQRDRARLIGLSLALIMRLGLLTIVSWLVTLTTPLFSLGPLSFSGRDLILLLGGLFLLFKATSELHERLEGGSHHSSTNKAYASFGVVVAQIVVLDAVFSLDAVITAVGMVDELPVMMTAVIISIGLMIWASKPLTTFVNNHPTVVVLCLSFLLMIGLTLTAEGLGFKIPKGYLYAAIGFSILIEFFNQIARRSLLRSQSRRPLRDRTAEAVLRMLSNRKNEDKDDSKHDAQLELDEQGFRTEERNMVSGVLSLAERPIRSLMTPRQEITWINIEDSTDTLRQQLRSTPHSFLPVCQGDLDQVVGVARAKDLLADLDDYPQVQLWPDLREPIIVHEHTDVLSAIAMLKQSNGQFVLVTDEYGAIEGLLTPIDILEAIAGEFPDEDEQAAIQQIGPNLWQVDGGIDLLLLAQAVEADDLLLKDSSFNSVAGFLLERLDSLPTVGTVVEADGLRFEVTEVSQRRIATLHVSRLHVPEAPQE</sequence>
<keyword evidence="6 10" id="KW-1133">Transmembrane helix</keyword>
<keyword evidence="13" id="KW-1185">Reference proteome</keyword>
<dbReference type="Gene3D" id="3.30.465.10">
    <property type="match status" value="1"/>
</dbReference>
<feature type="transmembrane region" description="Helical" evidence="10">
    <location>
        <begin position="122"/>
        <end position="148"/>
    </location>
</feature>
<keyword evidence="4 10" id="KW-0812">Transmembrane</keyword>
<dbReference type="SUPFAM" id="SSF54631">
    <property type="entry name" value="CBS-domain pair"/>
    <property type="match status" value="1"/>
</dbReference>
<keyword evidence="7 9" id="KW-0129">CBS domain</keyword>
<feature type="domain" description="CBS" evidence="11">
    <location>
        <begin position="303"/>
        <end position="364"/>
    </location>
</feature>
<dbReference type="Pfam" id="PF03741">
    <property type="entry name" value="TerC"/>
    <property type="match status" value="1"/>
</dbReference>
<evidence type="ECO:0000256" key="9">
    <source>
        <dbReference type="PROSITE-ProRule" id="PRU00703"/>
    </source>
</evidence>
<dbReference type="InterPro" id="IPR005170">
    <property type="entry name" value="Transptr-assoc_dom"/>
</dbReference>
<dbReference type="RefSeq" id="WP_207873015.1">
    <property type="nucleotide sequence ID" value="NZ_JAPKNA010000004.1"/>
</dbReference>
<comment type="caution">
    <text evidence="12">The sequence shown here is derived from an EMBL/GenBank/DDBJ whole genome shotgun (WGS) entry which is preliminary data.</text>
</comment>
<dbReference type="Proteomes" id="UP001209916">
    <property type="component" value="Unassembled WGS sequence"/>
</dbReference>
<keyword evidence="3" id="KW-1003">Cell membrane</keyword>
<dbReference type="Gene3D" id="3.10.580.10">
    <property type="entry name" value="CBS-domain"/>
    <property type="match status" value="1"/>
</dbReference>
<dbReference type="InterPro" id="IPR016169">
    <property type="entry name" value="FAD-bd_PCMH_sub2"/>
</dbReference>
<proteinExistence type="inferred from homology"/>
<keyword evidence="5" id="KW-0677">Repeat</keyword>
<evidence type="ECO:0000256" key="8">
    <source>
        <dbReference type="ARBA" id="ARBA00023136"/>
    </source>
</evidence>
<dbReference type="Pfam" id="PF00571">
    <property type="entry name" value="CBS"/>
    <property type="match status" value="1"/>
</dbReference>
<evidence type="ECO:0000256" key="3">
    <source>
        <dbReference type="ARBA" id="ARBA00022475"/>
    </source>
</evidence>
<dbReference type="InterPro" id="IPR005496">
    <property type="entry name" value="Integral_membrane_TerC"/>
</dbReference>
<dbReference type="InterPro" id="IPR046342">
    <property type="entry name" value="CBS_dom_sf"/>
</dbReference>
<dbReference type="PANTHER" id="PTHR22777:SF15">
    <property type="entry name" value="UPF0053 INNER MEMBRANE PROTEIN YOAE"/>
    <property type="match status" value="1"/>
</dbReference>
<dbReference type="EMBL" id="JAPKNA010000004">
    <property type="protein sequence ID" value="MCX5465408.1"/>
    <property type="molecule type" value="Genomic_DNA"/>
</dbReference>
<accession>A0ABT3VPE5</accession>
<dbReference type="SMART" id="SM01091">
    <property type="entry name" value="CorC_HlyC"/>
    <property type="match status" value="1"/>
</dbReference>
<protein>
    <submittedName>
        <fullName evidence="12">TerC family protein</fullName>
    </submittedName>
</protein>
<feature type="transmembrane region" description="Helical" evidence="10">
    <location>
        <begin position="81"/>
        <end position="101"/>
    </location>
</feature>
<evidence type="ECO:0000256" key="10">
    <source>
        <dbReference type="SAM" id="Phobius"/>
    </source>
</evidence>
<evidence type="ECO:0000256" key="5">
    <source>
        <dbReference type="ARBA" id="ARBA00022737"/>
    </source>
</evidence>
<feature type="transmembrane region" description="Helical" evidence="10">
    <location>
        <begin position="184"/>
        <end position="207"/>
    </location>
</feature>
<dbReference type="InterPro" id="IPR000644">
    <property type="entry name" value="CBS_dom"/>
</dbReference>
<dbReference type="CDD" id="cd04590">
    <property type="entry name" value="CBS_pair_CorC_HlyC_assoc"/>
    <property type="match status" value="1"/>
</dbReference>